<keyword evidence="3" id="KW-0732">Signal</keyword>
<evidence type="ECO:0000259" key="4">
    <source>
        <dbReference type="PROSITE" id="PS51662"/>
    </source>
</evidence>
<evidence type="ECO:0000256" key="1">
    <source>
        <dbReference type="ARBA" id="ARBA00022737"/>
    </source>
</evidence>
<dbReference type="Gene3D" id="2.120.10.30">
    <property type="entry name" value="TolB, C-terminal domain"/>
    <property type="match status" value="1"/>
</dbReference>
<gene>
    <name evidence="5" type="ORF">EA660_07550</name>
</gene>
<dbReference type="GO" id="GO:0008270">
    <property type="term" value="F:zinc ion binding"/>
    <property type="evidence" value="ECO:0007669"/>
    <property type="project" value="UniProtKB-KW"/>
</dbReference>
<feature type="domain" description="BPP" evidence="4">
    <location>
        <begin position="32"/>
        <end position="356"/>
    </location>
</feature>
<dbReference type="InterPro" id="IPR050952">
    <property type="entry name" value="TRIM-NHL_E3_ligases"/>
</dbReference>
<proteinExistence type="predicted"/>
<keyword evidence="1" id="KW-0677">Repeat</keyword>
<dbReference type="InterPro" id="IPR001258">
    <property type="entry name" value="NHL_repeat"/>
</dbReference>
<name>A0A4Q8LDP4_9GAMM</name>
<comment type="caution">
    <text evidence="5">The sequence shown here is derived from an EMBL/GenBank/DDBJ whole genome shotgun (WGS) entry which is preliminary data.</text>
</comment>
<accession>A0A4Q8LDP4</accession>
<dbReference type="Proteomes" id="UP000292627">
    <property type="component" value="Unassembled WGS sequence"/>
</dbReference>
<evidence type="ECO:0000256" key="2">
    <source>
        <dbReference type="PROSITE-ProRule" id="PRU00504"/>
    </source>
</evidence>
<sequence length="364" mass="39334">MIRAPLLLLAGLLLVGCTSLPRSEPAPMPPAVVQAPAPDAVVAEAWVSAPLPQAELDSLAVWPTEDGGAWVIATAKVSNQLVVFDADSGKRLRTVGGPGEGPGQFGRPNGIAVWGDTVFVAERDNHRVQALSLPDFRTRGFIGADTLRLPYGLWLRETAPDVLELLVTDSFMADFRSGQLPPREQMDQRVRRFEVELQPDGSLQARATGSFGDTGQAGMLRMVESIAGDPAHDRLLIADEDRRVGSTLRDYTLEGRFRGDSLPVFLADAEGVALWDCELDDGWWIAADQLTPTLFRVYRRDTLAPVGTFTGKVVAQTDGVALFAAGTARFPEGALFAQHDNQSIAAFDLREIARALHLRGGCLP</sequence>
<feature type="repeat" description="NHL" evidence="2">
    <location>
        <begin position="92"/>
        <end position="134"/>
    </location>
</feature>
<dbReference type="OrthoDB" id="5943115at2"/>
<dbReference type="AlphaFoldDB" id="A0A4Q8LDP4"/>
<dbReference type="InterPro" id="IPR003431">
    <property type="entry name" value="B-propeller_Phytase"/>
</dbReference>
<dbReference type="RefSeq" id="WP_130550899.1">
    <property type="nucleotide sequence ID" value="NZ_SHMC01000002.1"/>
</dbReference>
<dbReference type="PROSITE" id="PS51125">
    <property type="entry name" value="NHL"/>
    <property type="match status" value="1"/>
</dbReference>
<dbReference type="EMBL" id="SHMC01000002">
    <property type="protein sequence ID" value="TAA27049.1"/>
    <property type="molecule type" value="Genomic_DNA"/>
</dbReference>
<protein>
    <submittedName>
        <fullName evidence="5">Phytase</fullName>
    </submittedName>
</protein>
<evidence type="ECO:0000256" key="3">
    <source>
        <dbReference type="SAM" id="SignalP"/>
    </source>
</evidence>
<dbReference type="GO" id="GO:0016158">
    <property type="term" value="F:inositol hexakisphosphate 3-phosphatase activity"/>
    <property type="evidence" value="ECO:0007669"/>
    <property type="project" value="InterPro"/>
</dbReference>
<dbReference type="Pfam" id="PF01436">
    <property type="entry name" value="NHL"/>
    <property type="match status" value="1"/>
</dbReference>
<feature type="signal peptide" evidence="3">
    <location>
        <begin position="1"/>
        <end position="21"/>
    </location>
</feature>
<dbReference type="PANTHER" id="PTHR24104">
    <property type="entry name" value="E3 UBIQUITIN-PROTEIN LIGASE NHLRC1-RELATED"/>
    <property type="match status" value="1"/>
</dbReference>
<dbReference type="PANTHER" id="PTHR24104:SF25">
    <property type="entry name" value="PROTEIN LIN-41"/>
    <property type="match status" value="1"/>
</dbReference>
<reference evidence="5 6" key="1">
    <citation type="submission" date="2019-02" db="EMBL/GenBank/DDBJ databases">
        <title>WGS of Pseudoxanthomonas species novum from clinical isolates.</title>
        <authorList>
            <person name="Bernier A.-M."/>
            <person name="Bernard K."/>
            <person name="Vachon A."/>
        </authorList>
    </citation>
    <scope>NUCLEOTIDE SEQUENCE [LARGE SCALE GENOMIC DNA]</scope>
    <source>
        <strain evidence="5 6">NML171200</strain>
    </source>
</reference>
<dbReference type="InterPro" id="IPR011042">
    <property type="entry name" value="6-blade_b-propeller_TolB-like"/>
</dbReference>
<organism evidence="5 6">
    <name type="scientific">Pseudoxanthomonas winnipegensis</name>
    <dbReference type="NCBI Taxonomy" id="2480810"/>
    <lineage>
        <taxon>Bacteria</taxon>
        <taxon>Pseudomonadati</taxon>
        <taxon>Pseudomonadota</taxon>
        <taxon>Gammaproteobacteria</taxon>
        <taxon>Lysobacterales</taxon>
        <taxon>Lysobacteraceae</taxon>
        <taxon>Pseudoxanthomonas</taxon>
    </lineage>
</organism>
<feature type="chain" id="PRO_5020316404" evidence="3">
    <location>
        <begin position="22"/>
        <end position="364"/>
    </location>
</feature>
<dbReference type="SUPFAM" id="SSF50956">
    <property type="entry name" value="Thermostable phytase (3-phytase)"/>
    <property type="match status" value="1"/>
</dbReference>
<evidence type="ECO:0000313" key="6">
    <source>
        <dbReference type="Proteomes" id="UP000292627"/>
    </source>
</evidence>
<evidence type="ECO:0000313" key="5">
    <source>
        <dbReference type="EMBL" id="TAA27049.1"/>
    </source>
</evidence>
<dbReference type="PROSITE" id="PS51257">
    <property type="entry name" value="PROKAR_LIPOPROTEIN"/>
    <property type="match status" value="1"/>
</dbReference>
<dbReference type="PROSITE" id="PS51662">
    <property type="entry name" value="BP_PHYTASE"/>
    <property type="match status" value="1"/>
</dbReference>